<dbReference type="OrthoDB" id="7871919at2"/>
<evidence type="ECO:0000313" key="3">
    <source>
        <dbReference type="Proteomes" id="UP000238392"/>
    </source>
</evidence>
<name>A0A2T0WD26_9RHOB</name>
<organism evidence="2 3">
    <name type="scientific">Donghicola tyrosinivorans</name>
    <dbReference type="NCBI Taxonomy" id="1652492"/>
    <lineage>
        <taxon>Bacteria</taxon>
        <taxon>Pseudomonadati</taxon>
        <taxon>Pseudomonadota</taxon>
        <taxon>Alphaproteobacteria</taxon>
        <taxon>Rhodobacterales</taxon>
        <taxon>Roseobacteraceae</taxon>
        <taxon>Donghicola</taxon>
    </lineage>
</organism>
<keyword evidence="3" id="KW-1185">Reference proteome</keyword>
<keyword evidence="1" id="KW-0472">Membrane</keyword>
<comment type="caution">
    <text evidence="2">The sequence shown here is derived from an EMBL/GenBank/DDBJ whole genome shotgun (WGS) entry which is preliminary data.</text>
</comment>
<reference evidence="2 3" key="1">
    <citation type="submission" date="2018-03" db="EMBL/GenBank/DDBJ databases">
        <title>Genomic Encyclopedia of Archaeal and Bacterial Type Strains, Phase II (KMG-II): from individual species to whole genera.</title>
        <authorList>
            <person name="Goeker M."/>
        </authorList>
    </citation>
    <scope>NUCLEOTIDE SEQUENCE [LARGE SCALE GENOMIC DNA]</scope>
    <source>
        <strain evidence="2 3">DSM 100212</strain>
    </source>
</reference>
<dbReference type="RefSeq" id="WP_106268284.1">
    <property type="nucleotide sequence ID" value="NZ_PVTQ01000022.1"/>
</dbReference>
<dbReference type="AlphaFoldDB" id="A0A2T0WD26"/>
<accession>A0A2T0WD26</accession>
<dbReference type="EMBL" id="PVTQ01000022">
    <property type="protein sequence ID" value="PRY84601.1"/>
    <property type="molecule type" value="Genomic_DNA"/>
</dbReference>
<proteinExistence type="predicted"/>
<feature type="transmembrane region" description="Helical" evidence="1">
    <location>
        <begin position="29"/>
        <end position="49"/>
    </location>
</feature>
<keyword evidence="1" id="KW-1133">Transmembrane helix</keyword>
<protein>
    <submittedName>
        <fullName evidence="2">Uncharacterized protein</fullName>
    </submittedName>
</protein>
<evidence type="ECO:0000256" key="1">
    <source>
        <dbReference type="SAM" id="Phobius"/>
    </source>
</evidence>
<dbReference type="Proteomes" id="UP000238392">
    <property type="component" value="Unassembled WGS sequence"/>
</dbReference>
<gene>
    <name evidence="2" type="ORF">CLV74_12219</name>
</gene>
<sequence length="76" mass="8219">MYIIATFVGIGAFIGFISLVGSPSEVETIIGLIIGAIAFLGTLIAVWRFRLNSHENAQSEKIAALEREIEALKAQK</sequence>
<keyword evidence="1" id="KW-0812">Transmembrane</keyword>
<evidence type="ECO:0000313" key="2">
    <source>
        <dbReference type="EMBL" id="PRY84601.1"/>
    </source>
</evidence>